<evidence type="ECO:0000313" key="4">
    <source>
        <dbReference type="Proteomes" id="UP000621500"/>
    </source>
</evidence>
<dbReference type="EMBL" id="BONX01000030">
    <property type="protein sequence ID" value="GIG97892.1"/>
    <property type="molecule type" value="Genomic_DNA"/>
</dbReference>
<keyword evidence="1" id="KW-0812">Transmembrane</keyword>
<keyword evidence="1" id="KW-1133">Transmembrane helix</keyword>
<dbReference type="Pfam" id="PF01926">
    <property type="entry name" value="MMR_HSR1"/>
    <property type="match status" value="1"/>
</dbReference>
<feature type="domain" description="G" evidence="2">
    <location>
        <begin position="69"/>
        <end position="210"/>
    </location>
</feature>
<feature type="transmembrane region" description="Helical" evidence="1">
    <location>
        <begin position="456"/>
        <end position="478"/>
    </location>
</feature>
<dbReference type="InterPro" id="IPR006073">
    <property type="entry name" value="GTP-bd"/>
</dbReference>
<dbReference type="RefSeq" id="WP_203859363.1">
    <property type="nucleotide sequence ID" value="NZ_BAAAZQ010000006.1"/>
</dbReference>
<gene>
    <name evidence="3" type="ORF">Pma05_44650</name>
</gene>
<comment type="caution">
    <text evidence="3">The sequence shown here is derived from an EMBL/GenBank/DDBJ whole genome shotgun (WGS) entry which is preliminary data.</text>
</comment>
<keyword evidence="4" id="KW-1185">Reference proteome</keyword>
<dbReference type="InterPro" id="IPR027417">
    <property type="entry name" value="P-loop_NTPase"/>
</dbReference>
<dbReference type="InterPro" id="IPR005662">
    <property type="entry name" value="GTPase_Era-like"/>
</dbReference>
<evidence type="ECO:0000259" key="2">
    <source>
        <dbReference type="Pfam" id="PF01926"/>
    </source>
</evidence>
<dbReference type="PANTHER" id="PTHR42698:SF1">
    <property type="entry name" value="GTPASE ERA, MITOCHONDRIAL"/>
    <property type="match status" value="1"/>
</dbReference>
<protein>
    <recommendedName>
        <fullName evidence="2">G domain-containing protein</fullName>
    </recommendedName>
</protein>
<organism evidence="3 4">
    <name type="scientific">Plantactinospora mayteni</name>
    <dbReference type="NCBI Taxonomy" id="566021"/>
    <lineage>
        <taxon>Bacteria</taxon>
        <taxon>Bacillati</taxon>
        <taxon>Actinomycetota</taxon>
        <taxon>Actinomycetes</taxon>
        <taxon>Micromonosporales</taxon>
        <taxon>Micromonosporaceae</taxon>
        <taxon>Plantactinospora</taxon>
    </lineage>
</organism>
<feature type="transmembrane region" description="Helical" evidence="1">
    <location>
        <begin position="498"/>
        <end position="519"/>
    </location>
</feature>
<keyword evidence="1" id="KW-0472">Membrane</keyword>
<name>A0ABQ4ETA2_9ACTN</name>
<dbReference type="SUPFAM" id="SSF52540">
    <property type="entry name" value="P-loop containing nucleoside triphosphate hydrolases"/>
    <property type="match status" value="1"/>
</dbReference>
<dbReference type="PANTHER" id="PTHR42698">
    <property type="entry name" value="GTPASE ERA"/>
    <property type="match status" value="1"/>
</dbReference>
<accession>A0ABQ4ETA2</accession>
<dbReference type="Gene3D" id="3.40.50.300">
    <property type="entry name" value="P-loop containing nucleotide triphosphate hydrolases"/>
    <property type="match status" value="1"/>
</dbReference>
<sequence>MTDILGRVRDAFRPDQRADPDRLVERLHAVNRFLAAVDGHLPDERLVAAHTLIERAGTRLALSLNHTVVALAGATGSGKSSLFNSLARFEMSPVGVRRPTTGVTHACVWGPLDGATRLLDWVGVLPRHRFVRESALDGADEAALHGLVLLDLPDFDSVEWTHRSEVDRLLGLVDLVVWVVDPQKYADEVLHRSYLREFHRHRDVTVVVLNHADRLSSDELPRLLADLRRLVDADQLNGIPLLATSALSDAGTAPLRAALEQTVAQRQASLRRLSGDVDTVVDGLAELVDPGRADDDVDRPTIRRLIDALAAAAGVPAVAEATEQAYRHRAVAATGWPLARGLRRLRPDPLRRLYLTGAPAEPERAPETGGLLGLDRPPVAASSIPEPSAAQRSAVGLAVRAVADRAGATLPGPWPAAVSAAARSRLADLPDALDRAVGTTDLGMERQPVWWRLVNAVQWLVTVVAAIGLGWLLLGYAVRALGLPQLDYPMVGVAPLPTVGLLGGLLCGVLLSLLVKPVIRWAARRARWRAEGRMHDAVAEAARGYVVTPVREVLRAYAEARSALAVAAARR</sequence>
<evidence type="ECO:0000256" key="1">
    <source>
        <dbReference type="SAM" id="Phobius"/>
    </source>
</evidence>
<evidence type="ECO:0000313" key="3">
    <source>
        <dbReference type="EMBL" id="GIG97892.1"/>
    </source>
</evidence>
<proteinExistence type="predicted"/>
<reference evidence="3 4" key="1">
    <citation type="submission" date="2021-01" db="EMBL/GenBank/DDBJ databases">
        <title>Whole genome shotgun sequence of Plantactinospora mayteni NBRC 109088.</title>
        <authorList>
            <person name="Komaki H."/>
            <person name="Tamura T."/>
        </authorList>
    </citation>
    <scope>NUCLEOTIDE SEQUENCE [LARGE SCALE GENOMIC DNA]</scope>
    <source>
        <strain evidence="3 4">NBRC 109088</strain>
    </source>
</reference>
<dbReference type="Proteomes" id="UP000621500">
    <property type="component" value="Unassembled WGS sequence"/>
</dbReference>